<evidence type="ECO:0000259" key="4">
    <source>
        <dbReference type="Pfam" id="PF00535"/>
    </source>
</evidence>
<dbReference type="SUPFAM" id="SSF53448">
    <property type="entry name" value="Nucleotide-diphospho-sugar transferases"/>
    <property type="match status" value="1"/>
</dbReference>
<dbReference type="GO" id="GO:0016757">
    <property type="term" value="F:glycosyltransferase activity"/>
    <property type="evidence" value="ECO:0007669"/>
    <property type="project" value="UniProtKB-KW"/>
</dbReference>
<keyword evidence="6" id="KW-1185">Reference proteome</keyword>
<evidence type="ECO:0000256" key="3">
    <source>
        <dbReference type="ARBA" id="ARBA00022679"/>
    </source>
</evidence>
<evidence type="ECO:0000313" key="5">
    <source>
        <dbReference type="EMBL" id="RYC72121.1"/>
    </source>
</evidence>
<dbReference type="AlphaFoldDB" id="A0A4Q2UVS4"/>
<dbReference type="PANTHER" id="PTHR43179:SF12">
    <property type="entry name" value="GALACTOFURANOSYLTRANSFERASE GLFT2"/>
    <property type="match status" value="1"/>
</dbReference>
<dbReference type="InterPro" id="IPR029044">
    <property type="entry name" value="Nucleotide-diphossugar_trans"/>
</dbReference>
<accession>A0A4Q2UVS4</accession>
<keyword evidence="3 5" id="KW-0808">Transferase</keyword>
<sequence length="319" mass="35514">MNSQPLVSLIILNYNQVEVTCALLASVQQLTYPSLEIIVVDNHSTQNPEPALMAMGLPNLQLIVTNANLGFAGGNNAGIRQATGDFLLILNNDTELAPDLIERLLEPFATDNAIGVTCPKIRFFDHPTVIQYAGYTPLNTYTGQAWAVGSHQVDQGQFDQPGPTPFAHGAAMLVKRDAIERAGLLPELYFLYYEELDWCIRIREAGYVIYYQPSALVYHKESISVGKGNPMKVYYQTRNRILFMRRNVAPPRLLFFLLYYAGLALPKAMVRYSLRGQLSFLKALLNGVGWNLRHSVARPAPLSADAITLLTPPVYANRN</sequence>
<proteinExistence type="inferred from homology"/>
<comment type="similarity">
    <text evidence="1">Belongs to the glycosyltransferase 2 family.</text>
</comment>
<dbReference type="InterPro" id="IPR001173">
    <property type="entry name" value="Glyco_trans_2-like"/>
</dbReference>
<evidence type="ECO:0000256" key="2">
    <source>
        <dbReference type="ARBA" id="ARBA00022676"/>
    </source>
</evidence>
<dbReference type="RefSeq" id="WP_129601082.1">
    <property type="nucleotide sequence ID" value="NZ_SBLB01000001.1"/>
</dbReference>
<protein>
    <submittedName>
        <fullName evidence="5">Glycosyltransferase family 2 protein</fullName>
    </submittedName>
</protein>
<dbReference type="EMBL" id="SBLB01000001">
    <property type="protein sequence ID" value="RYC72121.1"/>
    <property type="molecule type" value="Genomic_DNA"/>
</dbReference>
<gene>
    <name evidence="5" type="ORF">EQG79_08400</name>
</gene>
<feature type="domain" description="Glycosyltransferase 2-like" evidence="4">
    <location>
        <begin position="8"/>
        <end position="181"/>
    </location>
</feature>
<comment type="caution">
    <text evidence="5">The sequence shown here is derived from an EMBL/GenBank/DDBJ whole genome shotgun (WGS) entry which is preliminary data.</text>
</comment>
<name>A0A4Q2UVS4_9BACT</name>
<organism evidence="5 6">
    <name type="scientific">Spirosoma sordidisoli</name>
    <dbReference type="NCBI Taxonomy" id="2502893"/>
    <lineage>
        <taxon>Bacteria</taxon>
        <taxon>Pseudomonadati</taxon>
        <taxon>Bacteroidota</taxon>
        <taxon>Cytophagia</taxon>
        <taxon>Cytophagales</taxon>
        <taxon>Cytophagaceae</taxon>
        <taxon>Spirosoma</taxon>
    </lineage>
</organism>
<reference evidence="5 6" key="1">
    <citation type="submission" date="2019-01" db="EMBL/GenBank/DDBJ databases">
        <title>Spirosoma flava sp. nov., a propanil-degrading bacterium isolated from herbicide-contaminated soil.</title>
        <authorList>
            <person name="Zhang L."/>
            <person name="Jiang J.-D."/>
        </authorList>
    </citation>
    <scope>NUCLEOTIDE SEQUENCE [LARGE SCALE GENOMIC DNA]</scope>
    <source>
        <strain evidence="5 6">TY50</strain>
    </source>
</reference>
<dbReference type="Gene3D" id="3.90.550.10">
    <property type="entry name" value="Spore Coat Polysaccharide Biosynthesis Protein SpsA, Chain A"/>
    <property type="match status" value="1"/>
</dbReference>
<dbReference type="PANTHER" id="PTHR43179">
    <property type="entry name" value="RHAMNOSYLTRANSFERASE WBBL"/>
    <property type="match status" value="1"/>
</dbReference>
<evidence type="ECO:0000313" key="6">
    <source>
        <dbReference type="Proteomes" id="UP000290407"/>
    </source>
</evidence>
<keyword evidence="2" id="KW-0328">Glycosyltransferase</keyword>
<evidence type="ECO:0000256" key="1">
    <source>
        <dbReference type="ARBA" id="ARBA00006739"/>
    </source>
</evidence>
<dbReference type="CDD" id="cd04186">
    <property type="entry name" value="GT_2_like_c"/>
    <property type="match status" value="1"/>
</dbReference>
<dbReference type="Pfam" id="PF00535">
    <property type="entry name" value="Glycos_transf_2"/>
    <property type="match status" value="1"/>
</dbReference>
<dbReference type="Proteomes" id="UP000290407">
    <property type="component" value="Unassembled WGS sequence"/>
</dbReference>